<gene>
    <name evidence="2" type="ORF">LCGC14_2792770</name>
</gene>
<dbReference type="EMBL" id="LAZR01052196">
    <property type="protein sequence ID" value="KKK83498.1"/>
    <property type="molecule type" value="Genomic_DNA"/>
</dbReference>
<dbReference type="AlphaFoldDB" id="A0A0F8YQ05"/>
<protein>
    <submittedName>
        <fullName evidence="2">Uncharacterized protein</fullName>
    </submittedName>
</protein>
<sequence>MATGGSVWGDSVWGDFPWGEGPAAETPSGVGRKYSQKTLPPDAKEPRPYKPPPSRAESIAQQRAFKAAQQRGGVSRLPPYIRSPLSRIQPLAQQRPSRDPTY</sequence>
<name>A0A0F8YQ05_9ZZZZ</name>
<feature type="region of interest" description="Disordered" evidence="1">
    <location>
        <begin position="1"/>
        <end position="102"/>
    </location>
</feature>
<organism evidence="2">
    <name type="scientific">marine sediment metagenome</name>
    <dbReference type="NCBI Taxonomy" id="412755"/>
    <lineage>
        <taxon>unclassified sequences</taxon>
        <taxon>metagenomes</taxon>
        <taxon>ecological metagenomes</taxon>
    </lineage>
</organism>
<accession>A0A0F8YQ05</accession>
<evidence type="ECO:0000256" key="1">
    <source>
        <dbReference type="SAM" id="MobiDB-lite"/>
    </source>
</evidence>
<comment type="caution">
    <text evidence="2">The sequence shown here is derived from an EMBL/GenBank/DDBJ whole genome shotgun (WGS) entry which is preliminary data.</text>
</comment>
<reference evidence="2" key="1">
    <citation type="journal article" date="2015" name="Nature">
        <title>Complex archaea that bridge the gap between prokaryotes and eukaryotes.</title>
        <authorList>
            <person name="Spang A."/>
            <person name="Saw J.H."/>
            <person name="Jorgensen S.L."/>
            <person name="Zaremba-Niedzwiedzka K."/>
            <person name="Martijn J."/>
            <person name="Lind A.E."/>
            <person name="van Eijk R."/>
            <person name="Schleper C."/>
            <person name="Guy L."/>
            <person name="Ettema T.J."/>
        </authorList>
    </citation>
    <scope>NUCLEOTIDE SEQUENCE</scope>
</reference>
<proteinExistence type="predicted"/>
<evidence type="ECO:0000313" key="2">
    <source>
        <dbReference type="EMBL" id="KKK83498.1"/>
    </source>
</evidence>
<feature type="compositionally biased region" description="Low complexity" evidence="1">
    <location>
        <begin position="60"/>
        <end position="71"/>
    </location>
</feature>